<protein>
    <submittedName>
        <fullName evidence="3">Uncharacterized protein</fullName>
    </submittedName>
</protein>
<evidence type="ECO:0000313" key="2">
    <source>
        <dbReference type="EMBL" id="GBG36889.1"/>
    </source>
</evidence>
<dbReference type="Proteomes" id="UP001139505">
    <property type="component" value="Unassembled WGS sequence"/>
</dbReference>
<evidence type="ECO:0000313" key="4">
    <source>
        <dbReference type="Proteomes" id="UP000245060"/>
    </source>
</evidence>
<dbReference type="Proteomes" id="UP000245060">
    <property type="component" value="Unassembled WGS sequence"/>
</dbReference>
<organism evidence="3 5">
    <name type="scientific">Mycobacterium montefiorense</name>
    <dbReference type="NCBI Taxonomy" id="154654"/>
    <lineage>
        <taxon>Bacteria</taxon>
        <taxon>Bacillati</taxon>
        <taxon>Actinomycetota</taxon>
        <taxon>Actinomycetes</taxon>
        <taxon>Mycobacteriales</taxon>
        <taxon>Mycobacteriaceae</taxon>
        <taxon>Mycobacterium</taxon>
        <taxon>Mycobacterium simiae complex</taxon>
    </lineage>
</organism>
<gene>
    <name evidence="2" type="ORF">MmonteBS_12610</name>
    <name evidence="3" type="ORF">NJB18185_27400</name>
</gene>
<dbReference type="AlphaFoldDB" id="A0AA37UWT1"/>
<proteinExistence type="predicted"/>
<sequence>MPDIADSHIQRSGCPADDDLSVIQLYLGPQHPNKRTSRQPDGRQHAANIQGPGSRPKGFAGRAGIPAK</sequence>
<accession>A0AA37UWT1</accession>
<feature type="region of interest" description="Disordered" evidence="1">
    <location>
        <begin position="30"/>
        <end position="68"/>
    </location>
</feature>
<evidence type="ECO:0000256" key="1">
    <source>
        <dbReference type="SAM" id="MobiDB-lite"/>
    </source>
</evidence>
<dbReference type="EMBL" id="BQYH01000017">
    <property type="protein sequence ID" value="GKU72968.1"/>
    <property type="molecule type" value="Genomic_DNA"/>
</dbReference>
<reference evidence="3" key="3">
    <citation type="journal article" date="2022" name="Microbiol. Resour. Announc.">
        <title>Draft Genome Sequences of Eight Mycobacterium montefiorense Strains Isolated from Salamanders in Captivity.</title>
        <authorList>
            <person name="Komine T."/>
            <person name="Ihara H."/>
            <person name="Fukano H."/>
            <person name="Hoshino Y."/>
            <person name="Kurata O."/>
            <person name="Wada S."/>
        </authorList>
    </citation>
    <scope>NUCLEOTIDE SEQUENCE</scope>
    <source>
        <strain evidence="3">NJB18185</strain>
    </source>
</reference>
<comment type="caution">
    <text evidence="3">The sequence shown here is derived from an EMBL/GenBank/DDBJ whole genome shotgun (WGS) entry which is preliminary data.</text>
</comment>
<evidence type="ECO:0000313" key="5">
    <source>
        <dbReference type="Proteomes" id="UP001139505"/>
    </source>
</evidence>
<reference evidence="4" key="2">
    <citation type="submission" date="2018-04" db="EMBL/GenBank/DDBJ databases">
        <title>Draft genome sequence of Mycobacterium montefiorense isolated from Japanese black salamander.</title>
        <authorList>
            <person name="Fukano H."/>
            <person name="Yoshida M."/>
            <person name="Shimizu A."/>
            <person name="Iwao H."/>
            <person name="Kurata O."/>
            <person name="Katayama Y."/>
            <person name="Omatsu T."/>
            <person name="Mizutani T."/>
            <person name="Wada S."/>
            <person name="Hoshino Y."/>
        </authorList>
    </citation>
    <scope>NUCLEOTIDE SEQUENCE [LARGE SCALE GENOMIC DNA]</scope>
    <source>
        <strain evidence="4">BS</strain>
    </source>
</reference>
<evidence type="ECO:0000313" key="3">
    <source>
        <dbReference type="EMBL" id="GKU72968.1"/>
    </source>
</evidence>
<name>A0AA37UWT1_9MYCO</name>
<keyword evidence="4" id="KW-1185">Reference proteome</keyword>
<reference evidence="3" key="4">
    <citation type="submission" date="2022-04" db="EMBL/GenBank/DDBJ databases">
        <authorList>
            <person name="Komine T."/>
            <person name="Fukano H."/>
            <person name="Wada S."/>
        </authorList>
    </citation>
    <scope>NUCLEOTIDE SEQUENCE</scope>
    <source>
        <strain evidence="3">NJB18185</strain>
    </source>
</reference>
<dbReference type="EMBL" id="BFCH01000008">
    <property type="protein sequence ID" value="GBG36889.1"/>
    <property type="molecule type" value="Genomic_DNA"/>
</dbReference>
<reference evidence="2" key="1">
    <citation type="journal article" date="2018" name="Genome Announc.">
        <title>Draft Genome Sequence of Mycobacterium montefiorense Isolated from Japanese Black Salamander (Hynobius nigrescens).</title>
        <authorList>
            <person name="Fukano H."/>
            <person name="Yoshida M."/>
            <person name="Shimizu A."/>
            <person name="Iwao H."/>
            <person name="Katayama Y."/>
            <person name="Omatsu T."/>
            <person name="Mizutani T."/>
            <person name="Kurata O."/>
            <person name="Wada S."/>
            <person name="Hoshino Y."/>
        </authorList>
    </citation>
    <scope>NUCLEOTIDE SEQUENCE</scope>
    <source>
        <strain evidence="2">BS</strain>
    </source>
</reference>